<dbReference type="EMBL" id="JAUJYN010000005">
    <property type="protein sequence ID" value="KAK1272078.1"/>
    <property type="molecule type" value="Genomic_DNA"/>
</dbReference>
<accession>A0AAV9B6N6</accession>
<gene>
    <name evidence="3" type="ORF">QJS04_geneDACA005916</name>
</gene>
<evidence type="ECO:0000313" key="4">
    <source>
        <dbReference type="Proteomes" id="UP001179952"/>
    </source>
</evidence>
<keyword evidence="2" id="KW-1133">Transmembrane helix</keyword>
<dbReference type="InterPro" id="IPR021369">
    <property type="entry name" value="DUF2985"/>
</dbReference>
<keyword evidence="2" id="KW-0472">Membrane</keyword>
<dbReference type="AlphaFoldDB" id="A0AAV9B6N6"/>
<comment type="caution">
    <text evidence="3">The sequence shown here is derived from an EMBL/GenBank/DDBJ whole genome shotgun (WGS) entry which is preliminary data.</text>
</comment>
<feature type="transmembrane region" description="Helical" evidence="2">
    <location>
        <begin position="217"/>
        <end position="243"/>
    </location>
</feature>
<protein>
    <submittedName>
        <fullName evidence="3">Uncharacterized protein</fullName>
    </submittedName>
</protein>
<reference evidence="3" key="1">
    <citation type="journal article" date="2023" name="Nat. Commun.">
        <title>Diploid and tetraploid genomes of Acorus and the evolution of monocots.</title>
        <authorList>
            <person name="Ma L."/>
            <person name="Liu K.W."/>
            <person name="Li Z."/>
            <person name="Hsiao Y.Y."/>
            <person name="Qi Y."/>
            <person name="Fu T."/>
            <person name="Tang G.D."/>
            <person name="Zhang D."/>
            <person name="Sun W.H."/>
            <person name="Liu D.K."/>
            <person name="Li Y."/>
            <person name="Chen G.Z."/>
            <person name="Liu X.D."/>
            <person name="Liao X.Y."/>
            <person name="Jiang Y.T."/>
            <person name="Yu X."/>
            <person name="Hao Y."/>
            <person name="Huang J."/>
            <person name="Zhao X.W."/>
            <person name="Ke S."/>
            <person name="Chen Y.Y."/>
            <person name="Wu W.L."/>
            <person name="Hsu J.L."/>
            <person name="Lin Y.F."/>
            <person name="Huang M.D."/>
            <person name="Li C.Y."/>
            <person name="Huang L."/>
            <person name="Wang Z.W."/>
            <person name="Zhao X."/>
            <person name="Zhong W.Y."/>
            <person name="Peng D.H."/>
            <person name="Ahmad S."/>
            <person name="Lan S."/>
            <person name="Zhang J.S."/>
            <person name="Tsai W.C."/>
            <person name="Van de Peer Y."/>
            <person name="Liu Z.J."/>
        </authorList>
    </citation>
    <scope>NUCLEOTIDE SEQUENCE</scope>
    <source>
        <strain evidence="3">SCP</strain>
    </source>
</reference>
<dbReference type="PANTHER" id="PTHR31045:SF19">
    <property type="entry name" value="OS03G0299800 PROTEIN"/>
    <property type="match status" value="1"/>
</dbReference>
<dbReference type="Pfam" id="PF11204">
    <property type="entry name" value="DUF2985"/>
    <property type="match status" value="1"/>
</dbReference>
<name>A0AAV9B6N6_ACOGR</name>
<dbReference type="GO" id="GO:0009975">
    <property type="term" value="F:cyclase activity"/>
    <property type="evidence" value="ECO:0007669"/>
    <property type="project" value="TreeGrafter"/>
</dbReference>
<feature type="transmembrane region" description="Helical" evidence="2">
    <location>
        <begin position="328"/>
        <end position="345"/>
    </location>
</feature>
<proteinExistence type="predicted"/>
<dbReference type="GO" id="GO:0051762">
    <property type="term" value="P:sesquiterpene biosynthetic process"/>
    <property type="evidence" value="ECO:0007669"/>
    <property type="project" value="TreeGrafter"/>
</dbReference>
<organism evidence="3 4">
    <name type="scientific">Acorus gramineus</name>
    <name type="common">Dwarf sweet flag</name>
    <dbReference type="NCBI Taxonomy" id="55184"/>
    <lineage>
        <taxon>Eukaryota</taxon>
        <taxon>Viridiplantae</taxon>
        <taxon>Streptophyta</taxon>
        <taxon>Embryophyta</taxon>
        <taxon>Tracheophyta</taxon>
        <taxon>Spermatophyta</taxon>
        <taxon>Magnoliopsida</taxon>
        <taxon>Liliopsida</taxon>
        <taxon>Acoraceae</taxon>
        <taxon>Acorus</taxon>
    </lineage>
</organism>
<feature type="transmembrane region" description="Helical" evidence="2">
    <location>
        <begin position="255"/>
        <end position="273"/>
    </location>
</feature>
<dbReference type="Proteomes" id="UP001179952">
    <property type="component" value="Unassembled WGS sequence"/>
</dbReference>
<dbReference type="PANTHER" id="PTHR31045">
    <property type="entry name" value="PLAC8 FAMILY PROTEIN-RELATED"/>
    <property type="match status" value="1"/>
</dbReference>
<evidence type="ECO:0000256" key="2">
    <source>
        <dbReference type="SAM" id="Phobius"/>
    </source>
</evidence>
<evidence type="ECO:0000256" key="1">
    <source>
        <dbReference type="SAM" id="MobiDB-lite"/>
    </source>
</evidence>
<keyword evidence="4" id="KW-1185">Reference proteome</keyword>
<feature type="transmembrane region" description="Helical" evidence="2">
    <location>
        <begin position="123"/>
        <end position="142"/>
    </location>
</feature>
<dbReference type="Pfam" id="PF04749">
    <property type="entry name" value="PLAC8"/>
    <property type="match status" value="1"/>
</dbReference>
<evidence type="ECO:0000313" key="3">
    <source>
        <dbReference type="EMBL" id="KAK1272078.1"/>
    </source>
</evidence>
<dbReference type="NCBIfam" id="TIGR01571">
    <property type="entry name" value="A_thal_Cys_rich"/>
    <property type="match status" value="1"/>
</dbReference>
<feature type="transmembrane region" description="Helical" evidence="2">
    <location>
        <begin position="385"/>
        <end position="404"/>
    </location>
</feature>
<dbReference type="InterPro" id="IPR006461">
    <property type="entry name" value="PLAC_motif_containing"/>
</dbReference>
<feature type="region of interest" description="Disordered" evidence="1">
    <location>
        <begin position="283"/>
        <end position="313"/>
    </location>
</feature>
<sequence>MVSTDNTTAPTEIHEELEMAKTKNGLHLVDFIPIDIPSIQIELMEQKKHHDKRFLDFLRARPFRNLIPVFRKSASNTASPPTSTCPPTSTNRRRHFRVPFVRKINWPYLKNYCKEWIKNPVNIALLFWVACVAVSGIILFLVMTGILDEAIPKKSTRKKWIEINNQILNALFTLMCIYQHPKLFHQAVLLVRWTPNDASELRESFCKNGVRRPNYRLHISLVVVLLHITCLAQYVLCGLYWGYNRKERPDVAENLCIGVGIAAPVIAGIYTVYSPLGRKPTEEESRAHARANEEGSSSSSSPPKQRRGEPVSQPDWAGGLFDVRDDSTVFWLSCLCTWGVFGWNMERLGFGNMYVHIVTFVLLCLAPFWVFNIAALNIHDDVVKPAIAITGIVLAVFGLLYGGFWRIQMRKRFGLPGNGRCCGQPALTDCFKWLFCWPCALAQEVRTGNLYDVEEGSLYAKGGRGGGGSSSDGEMSEAALHPLPREGLVGEAEEGGDVWMRSRSSPAEMGGIEGGFGAEEVGVVVKASSMRGVGEVVAMTPPVPALIVLDDLKPDN</sequence>
<reference evidence="3" key="2">
    <citation type="submission" date="2023-06" db="EMBL/GenBank/DDBJ databases">
        <authorList>
            <person name="Ma L."/>
            <person name="Liu K.-W."/>
            <person name="Li Z."/>
            <person name="Hsiao Y.-Y."/>
            <person name="Qi Y."/>
            <person name="Fu T."/>
            <person name="Tang G."/>
            <person name="Zhang D."/>
            <person name="Sun W.-H."/>
            <person name="Liu D.-K."/>
            <person name="Li Y."/>
            <person name="Chen G.-Z."/>
            <person name="Liu X.-D."/>
            <person name="Liao X.-Y."/>
            <person name="Jiang Y.-T."/>
            <person name="Yu X."/>
            <person name="Hao Y."/>
            <person name="Huang J."/>
            <person name="Zhao X.-W."/>
            <person name="Ke S."/>
            <person name="Chen Y.-Y."/>
            <person name="Wu W.-L."/>
            <person name="Hsu J.-L."/>
            <person name="Lin Y.-F."/>
            <person name="Huang M.-D."/>
            <person name="Li C.-Y."/>
            <person name="Huang L."/>
            <person name="Wang Z.-W."/>
            <person name="Zhao X."/>
            <person name="Zhong W.-Y."/>
            <person name="Peng D.-H."/>
            <person name="Ahmad S."/>
            <person name="Lan S."/>
            <person name="Zhang J.-S."/>
            <person name="Tsai W.-C."/>
            <person name="Van De Peer Y."/>
            <person name="Liu Z.-J."/>
        </authorList>
    </citation>
    <scope>NUCLEOTIDE SEQUENCE</scope>
    <source>
        <strain evidence="3">SCP</strain>
        <tissue evidence="3">Leaves</tissue>
    </source>
</reference>
<keyword evidence="2" id="KW-0812">Transmembrane</keyword>
<feature type="compositionally biased region" description="Basic and acidic residues" evidence="1">
    <location>
        <begin position="283"/>
        <end position="293"/>
    </location>
</feature>
<feature type="transmembrane region" description="Helical" evidence="2">
    <location>
        <begin position="357"/>
        <end position="379"/>
    </location>
</feature>